<gene>
    <name evidence="3" type="ORF">SAMN05192557_1819</name>
</gene>
<name>A0A662Z726_9STAP</name>
<proteinExistence type="predicted"/>
<evidence type="ECO:0000313" key="3">
    <source>
        <dbReference type="EMBL" id="SEW14658.1"/>
    </source>
</evidence>
<organism evidence="3 4">
    <name type="scientific">Aliicoccus persicus</name>
    <dbReference type="NCBI Taxonomy" id="930138"/>
    <lineage>
        <taxon>Bacteria</taxon>
        <taxon>Bacillati</taxon>
        <taxon>Bacillota</taxon>
        <taxon>Bacilli</taxon>
        <taxon>Bacillales</taxon>
        <taxon>Staphylococcaceae</taxon>
        <taxon>Aliicoccus</taxon>
    </lineage>
</organism>
<dbReference type="InterPro" id="IPR031165">
    <property type="entry name" value="GNAT_YJDJ"/>
</dbReference>
<dbReference type="GO" id="GO:0016747">
    <property type="term" value="F:acyltransferase activity, transferring groups other than amino-acyl groups"/>
    <property type="evidence" value="ECO:0007669"/>
    <property type="project" value="InterPro"/>
</dbReference>
<reference evidence="3 4" key="1">
    <citation type="submission" date="2016-10" db="EMBL/GenBank/DDBJ databases">
        <authorList>
            <person name="Varghese N."/>
            <person name="Submissions S."/>
        </authorList>
    </citation>
    <scope>NUCLEOTIDE SEQUENCE [LARGE SCALE GENOMIC DNA]</scope>
    <source>
        <strain evidence="3 4">IBRC-M10081</strain>
    </source>
</reference>
<accession>A0A662Z726</accession>
<dbReference type="InterPro" id="IPR016181">
    <property type="entry name" value="Acyl_CoA_acyltransferase"/>
</dbReference>
<protein>
    <submittedName>
        <fullName evidence="3">Uncharacterized protein</fullName>
    </submittedName>
</protein>
<dbReference type="OrthoDB" id="9793389at2"/>
<dbReference type="InterPro" id="IPR000182">
    <property type="entry name" value="GNAT_dom"/>
</dbReference>
<dbReference type="EMBL" id="FOIT01000006">
    <property type="protein sequence ID" value="SEW14658.1"/>
    <property type="molecule type" value="Genomic_DNA"/>
</dbReference>
<evidence type="ECO:0000259" key="2">
    <source>
        <dbReference type="PROSITE" id="PS51729"/>
    </source>
</evidence>
<dbReference type="Pfam" id="PF14542">
    <property type="entry name" value="Acetyltransf_CG"/>
    <property type="match status" value="1"/>
</dbReference>
<evidence type="ECO:0000259" key="1">
    <source>
        <dbReference type="PROSITE" id="PS51186"/>
    </source>
</evidence>
<dbReference type="AlphaFoldDB" id="A0A662Z726"/>
<keyword evidence="4" id="KW-1185">Reference proteome</keyword>
<dbReference type="SUPFAM" id="SSF55729">
    <property type="entry name" value="Acyl-CoA N-acyltransferases (Nat)"/>
    <property type="match status" value="1"/>
</dbReference>
<sequence length="91" mass="10418">MEIKHEHRVFYVGENANEALAKMTYSVAGESSIIADHTELSDELRGQGVGQKLLEHLVEFAHENNDTIIPLFPFVKAEMYKGPEKYKDVRR</sequence>
<dbReference type="Gene3D" id="3.40.630.30">
    <property type="match status" value="1"/>
</dbReference>
<dbReference type="Proteomes" id="UP000243605">
    <property type="component" value="Unassembled WGS sequence"/>
</dbReference>
<feature type="domain" description="N-acetyltransferase" evidence="2">
    <location>
        <begin position="2"/>
        <end position="91"/>
    </location>
</feature>
<dbReference type="PROSITE" id="PS51729">
    <property type="entry name" value="GNAT_YJDJ"/>
    <property type="match status" value="1"/>
</dbReference>
<dbReference type="PROSITE" id="PS51186">
    <property type="entry name" value="GNAT"/>
    <property type="match status" value="1"/>
</dbReference>
<feature type="domain" description="N-acetyltransferase" evidence="1">
    <location>
        <begin position="1"/>
        <end position="91"/>
    </location>
</feature>
<dbReference type="CDD" id="cd04301">
    <property type="entry name" value="NAT_SF"/>
    <property type="match status" value="1"/>
</dbReference>
<evidence type="ECO:0000313" key="4">
    <source>
        <dbReference type="Proteomes" id="UP000243605"/>
    </source>
</evidence>
<dbReference type="RefSeq" id="WP_091476093.1">
    <property type="nucleotide sequence ID" value="NZ_JBHSAR010000002.1"/>
</dbReference>